<dbReference type="InterPro" id="IPR022049">
    <property type="entry name" value="FAM69_kinase_dom"/>
</dbReference>
<evidence type="ECO:0000256" key="6">
    <source>
        <dbReference type="ARBA" id="ARBA00022989"/>
    </source>
</evidence>
<evidence type="ECO:0008006" key="14">
    <source>
        <dbReference type="Google" id="ProtNLM"/>
    </source>
</evidence>
<reference evidence="12 13" key="1">
    <citation type="journal article" date="2021" name="BMC Biol.">
        <title>Horizontally acquired antibacterial genes associated with adaptive radiation of ladybird beetles.</title>
        <authorList>
            <person name="Li H.S."/>
            <person name="Tang X.F."/>
            <person name="Huang Y.H."/>
            <person name="Xu Z.Y."/>
            <person name="Chen M.L."/>
            <person name="Du X.Y."/>
            <person name="Qiu B.Y."/>
            <person name="Chen P.T."/>
            <person name="Zhang W."/>
            <person name="Slipinski A."/>
            <person name="Escalona H.E."/>
            <person name="Waterhouse R.M."/>
            <person name="Zwick A."/>
            <person name="Pang H."/>
        </authorList>
    </citation>
    <scope>NUCLEOTIDE SEQUENCE [LARGE SCALE GENOMIC DNA]</scope>
    <source>
        <strain evidence="12">SYSU2018</strain>
    </source>
</reference>
<evidence type="ECO:0000256" key="8">
    <source>
        <dbReference type="ARBA" id="ARBA00023157"/>
    </source>
</evidence>
<sequence>MDLHGNYFENNKAISFLNYMIFCQTQNSKGNLRNHIIIFYVVFVQLNSIFIFLTYPLFSLQCSLFQSGTITGNLCSPLCLREEIQSVTCYSFRTTRRVRFRGEWKGTKIVFKAPKQTSPFHWYDNGKITYPTEKQFISTLKAVIKNKLNIDLPLSTIMRITKKNFNTKDSDIRTRHKEIDSISTLILDNEFLILSVLPGNDIFPRLIGTCGPYYATEYIEPVWMRSSLLALTDSETEWIQRLQISAQILELLKRLATEMHEPIHLCDVELEHFGFFEDESIRYVDLEHVYPKSIVNKMFRKMPCQENEDCDIYDCRGKCNTATKTCSHGVANDNYQVVCEKLFLGWRRSNTVIVPGLLMSQHTPSDLAAVLRECANPRHEIGGPRRSPEESVTKRMYELIVEIEQTVVSQISI</sequence>
<evidence type="ECO:0000256" key="5">
    <source>
        <dbReference type="ARBA" id="ARBA00022968"/>
    </source>
</evidence>
<evidence type="ECO:0000259" key="10">
    <source>
        <dbReference type="Pfam" id="PF12260"/>
    </source>
</evidence>
<feature type="transmembrane region" description="Helical" evidence="9">
    <location>
        <begin position="37"/>
        <end position="58"/>
    </location>
</feature>
<evidence type="ECO:0000256" key="9">
    <source>
        <dbReference type="SAM" id="Phobius"/>
    </source>
</evidence>
<dbReference type="Pfam" id="PF12260">
    <property type="entry name" value="PIP49_C"/>
    <property type="match status" value="1"/>
</dbReference>
<proteinExistence type="inferred from homology"/>
<dbReference type="PANTHER" id="PTHR21093:SF2">
    <property type="entry name" value="DIVERGENT PROTEIN KINASE DOMAIN 1C"/>
    <property type="match status" value="1"/>
</dbReference>
<feature type="domain" description="FAM69 protein-kinase" evidence="10">
    <location>
        <begin position="184"/>
        <end position="377"/>
    </location>
</feature>
<name>A0ABD2P332_9CUCU</name>
<evidence type="ECO:0000256" key="4">
    <source>
        <dbReference type="ARBA" id="ARBA00022824"/>
    </source>
</evidence>
<gene>
    <name evidence="12" type="ORF">HHI36_019495</name>
</gene>
<evidence type="ECO:0000256" key="1">
    <source>
        <dbReference type="ARBA" id="ARBA00004648"/>
    </source>
</evidence>
<protein>
    <recommendedName>
        <fullName evidence="14">FAM69 protein-kinase domain-containing protein</fullName>
    </recommendedName>
</protein>
<accession>A0ABD2P332</accession>
<evidence type="ECO:0000259" key="11">
    <source>
        <dbReference type="Pfam" id="PF14875"/>
    </source>
</evidence>
<keyword evidence="3 9" id="KW-0812">Transmembrane</keyword>
<keyword evidence="7 9" id="KW-0472">Membrane</keyword>
<keyword evidence="6 9" id="KW-1133">Transmembrane helix</keyword>
<dbReference type="EMBL" id="JABFTP020000165">
    <property type="protein sequence ID" value="KAL3285391.1"/>
    <property type="molecule type" value="Genomic_DNA"/>
</dbReference>
<dbReference type="Pfam" id="PF14875">
    <property type="entry name" value="PIP49_N"/>
    <property type="match status" value="1"/>
</dbReference>
<evidence type="ECO:0000256" key="2">
    <source>
        <dbReference type="ARBA" id="ARBA00006338"/>
    </source>
</evidence>
<dbReference type="GO" id="GO:0005789">
    <property type="term" value="C:endoplasmic reticulum membrane"/>
    <property type="evidence" value="ECO:0007669"/>
    <property type="project" value="UniProtKB-SubCell"/>
</dbReference>
<evidence type="ECO:0000313" key="13">
    <source>
        <dbReference type="Proteomes" id="UP001516400"/>
    </source>
</evidence>
<comment type="similarity">
    <text evidence="2">Belongs to the DIPK family.</text>
</comment>
<comment type="subcellular location">
    <subcellularLocation>
        <location evidence="1">Endoplasmic reticulum membrane</location>
        <topology evidence="1">Single-pass type II membrane protein</topology>
    </subcellularLocation>
</comment>
<keyword evidence="13" id="KW-1185">Reference proteome</keyword>
<evidence type="ECO:0000256" key="7">
    <source>
        <dbReference type="ARBA" id="ARBA00023136"/>
    </source>
</evidence>
<dbReference type="Proteomes" id="UP001516400">
    <property type="component" value="Unassembled WGS sequence"/>
</dbReference>
<keyword evidence="5" id="KW-0735">Signal-anchor</keyword>
<organism evidence="12 13">
    <name type="scientific">Cryptolaemus montrouzieri</name>
    <dbReference type="NCBI Taxonomy" id="559131"/>
    <lineage>
        <taxon>Eukaryota</taxon>
        <taxon>Metazoa</taxon>
        <taxon>Ecdysozoa</taxon>
        <taxon>Arthropoda</taxon>
        <taxon>Hexapoda</taxon>
        <taxon>Insecta</taxon>
        <taxon>Pterygota</taxon>
        <taxon>Neoptera</taxon>
        <taxon>Endopterygota</taxon>
        <taxon>Coleoptera</taxon>
        <taxon>Polyphaga</taxon>
        <taxon>Cucujiformia</taxon>
        <taxon>Coccinelloidea</taxon>
        <taxon>Coccinellidae</taxon>
        <taxon>Scymninae</taxon>
        <taxon>Scymnini</taxon>
        <taxon>Cryptolaemus</taxon>
    </lineage>
</organism>
<keyword evidence="4" id="KW-0256">Endoplasmic reticulum</keyword>
<dbReference type="AlphaFoldDB" id="A0ABD2P332"/>
<evidence type="ECO:0000256" key="3">
    <source>
        <dbReference type="ARBA" id="ARBA00022692"/>
    </source>
</evidence>
<dbReference type="PANTHER" id="PTHR21093">
    <property type="entry name" value="DIVERGENT PROTEIN KINASE DOMAIN 1C-RELATED"/>
    <property type="match status" value="1"/>
</dbReference>
<dbReference type="InterPro" id="IPR029244">
    <property type="entry name" value="FAM69_N"/>
</dbReference>
<evidence type="ECO:0000313" key="12">
    <source>
        <dbReference type="EMBL" id="KAL3285391.1"/>
    </source>
</evidence>
<feature type="domain" description="FAM69 N-terminal" evidence="11">
    <location>
        <begin position="37"/>
        <end position="159"/>
    </location>
</feature>
<keyword evidence="8" id="KW-1015">Disulfide bond</keyword>
<comment type="caution">
    <text evidence="12">The sequence shown here is derived from an EMBL/GenBank/DDBJ whole genome shotgun (WGS) entry which is preliminary data.</text>
</comment>